<accession>A0A5E7D3K7</accession>
<dbReference type="PANTHER" id="PTHR39176:SF1">
    <property type="entry name" value="PERIPLASMIC PROTEIN"/>
    <property type="match status" value="1"/>
</dbReference>
<dbReference type="AlphaFoldDB" id="A0A5E7D3K7"/>
<organism evidence="3 4">
    <name type="scientific">Pseudomonas fluorescens</name>
    <dbReference type="NCBI Taxonomy" id="294"/>
    <lineage>
        <taxon>Bacteria</taxon>
        <taxon>Pseudomonadati</taxon>
        <taxon>Pseudomonadota</taxon>
        <taxon>Gammaproteobacteria</taxon>
        <taxon>Pseudomonadales</taxon>
        <taxon>Pseudomonadaceae</taxon>
        <taxon>Pseudomonas</taxon>
    </lineage>
</organism>
<dbReference type="OrthoDB" id="7340239at2"/>
<dbReference type="Pfam" id="PF07007">
    <property type="entry name" value="LprI"/>
    <property type="match status" value="1"/>
</dbReference>
<evidence type="ECO:0000256" key="1">
    <source>
        <dbReference type="SAM" id="SignalP"/>
    </source>
</evidence>
<dbReference type="PANTHER" id="PTHR39176">
    <property type="entry name" value="PERIPLASMIC PROTEIN-RELATED"/>
    <property type="match status" value="1"/>
</dbReference>
<protein>
    <recommendedName>
        <fullName evidence="2">Lysozyme inhibitor LprI-like N-terminal domain-containing protein</fullName>
    </recommendedName>
</protein>
<sequence precursor="true">MNPRSLFTTCSLLVAFCGSAYAADNADSPAYKKCMEASGGVTVNMLDCTAAEIQLQDTRLNKGYKAAMAALEADKKSQLQNVQRMWIKYRDANCGLVGSLTGGTIDSINAGSCVLEMTRTRAQELEYLVGP</sequence>
<dbReference type="EMBL" id="CABVHY010000015">
    <property type="protein sequence ID" value="VVO08738.1"/>
    <property type="molecule type" value="Genomic_DNA"/>
</dbReference>
<dbReference type="Gene3D" id="1.20.1270.180">
    <property type="match status" value="1"/>
</dbReference>
<evidence type="ECO:0000259" key="2">
    <source>
        <dbReference type="Pfam" id="PF07007"/>
    </source>
</evidence>
<feature type="domain" description="Lysozyme inhibitor LprI-like N-terminal" evidence="2">
    <location>
        <begin position="34"/>
        <end position="125"/>
    </location>
</feature>
<reference evidence="3 4" key="1">
    <citation type="submission" date="2019-09" db="EMBL/GenBank/DDBJ databases">
        <authorList>
            <person name="Chandra G."/>
            <person name="Truman W A."/>
        </authorList>
    </citation>
    <scope>NUCLEOTIDE SEQUENCE [LARGE SCALE GENOMIC DNA]</scope>
    <source>
        <strain evidence="3">PS723</strain>
    </source>
</reference>
<keyword evidence="1" id="KW-0732">Signal</keyword>
<name>A0A5E7D3K7_PSEFL</name>
<dbReference type="InterPro" id="IPR009739">
    <property type="entry name" value="LprI-like_N"/>
</dbReference>
<evidence type="ECO:0000313" key="3">
    <source>
        <dbReference type="EMBL" id="VVO08738.1"/>
    </source>
</evidence>
<dbReference type="RefSeq" id="WP_150804634.1">
    <property type="nucleotide sequence ID" value="NZ_CABVHY010000015.1"/>
</dbReference>
<feature type="chain" id="PRO_5022824308" description="Lysozyme inhibitor LprI-like N-terminal domain-containing protein" evidence="1">
    <location>
        <begin position="23"/>
        <end position="131"/>
    </location>
</feature>
<dbReference type="Proteomes" id="UP000379480">
    <property type="component" value="Unassembled WGS sequence"/>
</dbReference>
<proteinExistence type="predicted"/>
<gene>
    <name evidence="3" type="ORF">PS723_03239</name>
</gene>
<feature type="signal peptide" evidence="1">
    <location>
        <begin position="1"/>
        <end position="22"/>
    </location>
</feature>
<evidence type="ECO:0000313" key="4">
    <source>
        <dbReference type="Proteomes" id="UP000379480"/>
    </source>
</evidence>